<name>A0A7K3WGI3_9ACTN</name>
<feature type="region of interest" description="Disordered" evidence="1">
    <location>
        <begin position="1"/>
        <end position="91"/>
    </location>
</feature>
<evidence type="ECO:0000256" key="1">
    <source>
        <dbReference type="SAM" id="MobiDB-lite"/>
    </source>
</evidence>
<dbReference type="AlphaFoldDB" id="A0A7K3WGI3"/>
<evidence type="ECO:0000313" key="2">
    <source>
        <dbReference type="EMBL" id="NEL54840.1"/>
    </source>
</evidence>
<dbReference type="EMBL" id="JAAGWK010000017">
    <property type="protein sequence ID" value="NEL54840.1"/>
    <property type="molecule type" value="Genomic_DNA"/>
</dbReference>
<sequence>MTTPDRRSPLPGPPPGAPRPGPSAVRHPSGVTPASTTPARPVPAAPARPVPGPPATGAGHPTSPGLGPAPTPGEPLGAGTPGAAAPAIDLGDRPVGEHVAVLEAELDRLQRRLATIDQL</sequence>
<gene>
    <name evidence="2" type="ORF">G1H19_12590</name>
</gene>
<accession>A0A7K3WGI3</accession>
<keyword evidence="3" id="KW-1185">Reference proteome</keyword>
<organism evidence="2 3">
    <name type="scientific">Goekera deserti</name>
    <dbReference type="NCBI Taxonomy" id="2497753"/>
    <lineage>
        <taxon>Bacteria</taxon>
        <taxon>Bacillati</taxon>
        <taxon>Actinomycetota</taxon>
        <taxon>Actinomycetes</taxon>
        <taxon>Geodermatophilales</taxon>
        <taxon>Geodermatophilaceae</taxon>
        <taxon>Goekera</taxon>
    </lineage>
</organism>
<dbReference type="Proteomes" id="UP000470470">
    <property type="component" value="Unassembled WGS sequence"/>
</dbReference>
<dbReference type="RefSeq" id="WP_152731177.1">
    <property type="nucleotide sequence ID" value="NZ_JAABOZ010000001.1"/>
</dbReference>
<protein>
    <submittedName>
        <fullName evidence="2">Uncharacterized protein</fullName>
    </submittedName>
</protein>
<feature type="compositionally biased region" description="Pro residues" evidence="1">
    <location>
        <begin position="10"/>
        <end position="21"/>
    </location>
</feature>
<feature type="compositionally biased region" description="Low complexity" evidence="1">
    <location>
        <begin position="74"/>
        <end position="87"/>
    </location>
</feature>
<feature type="compositionally biased region" description="Pro residues" evidence="1">
    <location>
        <begin position="40"/>
        <end position="54"/>
    </location>
</feature>
<feature type="compositionally biased region" description="Low complexity" evidence="1">
    <location>
        <begin position="55"/>
        <end position="66"/>
    </location>
</feature>
<evidence type="ECO:0000313" key="3">
    <source>
        <dbReference type="Proteomes" id="UP000470470"/>
    </source>
</evidence>
<reference evidence="2 3" key="1">
    <citation type="submission" date="2020-02" db="EMBL/GenBank/DDBJ databases">
        <title>The whole genome sequence of CPCC 205119.</title>
        <authorList>
            <person name="Jiang Z."/>
        </authorList>
    </citation>
    <scope>NUCLEOTIDE SEQUENCE [LARGE SCALE GENOMIC DNA]</scope>
    <source>
        <strain evidence="2 3">CPCC 205119</strain>
    </source>
</reference>
<proteinExistence type="predicted"/>
<comment type="caution">
    <text evidence="2">The sequence shown here is derived from an EMBL/GenBank/DDBJ whole genome shotgun (WGS) entry which is preliminary data.</text>
</comment>